<gene>
    <name evidence="1" type="ORF">SASPL_124069</name>
</gene>
<keyword evidence="2" id="KW-1185">Reference proteome</keyword>
<dbReference type="EMBL" id="PNBA02000008">
    <property type="protein sequence ID" value="KAG6416635.1"/>
    <property type="molecule type" value="Genomic_DNA"/>
</dbReference>
<evidence type="ECO:0000313" key="2">
    <source>
        <dbReference type="Proteomes" id="UP000298416"/>
    </source>
</evidence>
<comment type="caution">
    <text evidence="1">The sequence shown here is derived from an EMBL/GenBank/DDBJ whole genome shotgun (WGS) entry which is preliminary data.</text>
</comment>
<dbReference type="SUPFAM" id="SSF69500">
    <property type="entry name" value="DTD-like"/>
    <property type="match status" value="1"/>
</dbReference>
<reference evidence="1" key="2">
    <citation type="submission" date="2020-08" db="EMBL/GenBank/DDBJ databases">
        <title>Plant Genome Project.</title>
        <authorList>
            <person name="Zhang R.-G."/>
        </authorList>
    </citation>
    <scope>NUCLEOTIDE SEQUENCE</scope>
    <source>
        <strain evidence="1">Huo1</strain>
        <tissue evidence="1">Leaf</tissue>
    </source>
</reference>
<organism evidence="1">
    <name type="scientific">Salvia splendens</name>
    <name type="common">Scarlet sage</name>
    <dbReference type="NCBI Taxonomy" id="180675"/>
    <lineage>
        <taxon>Eukaryota</taxon>
        <taxon>Viridiplantae</taxon>
        <taxon>Streptophyta</taxon>
        <taxon>Embryophyta</taxon>
        <taxon>Tracheophyta</taxon>
        <taxon>Spermatophyta</taxon>
        <taxon>Magnoliopsida</taxon>
        <taxon>eudicotyledons</taxon>
        <taxon>Gunneridae</taxon>
        <taxon>Pentapetalae</taxon>
        <taxon>asterids</taxon>
        <taxon>lamiids</taxon>
        <taxon>Lamiales</taxon>
        <taxon>Lamiaceae</taxon>
        <taxon>Nepetoideae</taxon>
        <taxon>Mentheae</taxon>
        <taxon>Salviinae</taxon>
        <taxon>Salvia</taxon>
        <taxon>Salvia subgen. Calosphace</taxon>
        <taxon>core Calosphace</taxon>
    </lineage>
</organism>
<dbReference type="Proteomes" id="UP000298416">
    <property type="component" value="Unassembled WGS sequence"/>
</dbReference>
<sequence>MRAVVQRVASACVENRTVELRVMQKNYEVLLVSQFTLYGLKDFRKLTVQMLLKVNFTRSTDKQIHSSAIVLRSGYNVCL</sequence>
<accession>A0A8X8XMK4</accession>
<reference evidence="1" key="1">
    <citation type="submission" date="2018-01" db="EMBL/GenBank/DDBJ databases">
        <authorList>
            <person name="Mao J.F."/>
        </authorList>
    </citation>
    <scope>NUCLEOTIDE SEQUENCE</scope>
    <source>
        <strain evidence="1">Huo1</strain>
        <tissue evidence="1">Leaf</tissue>
    </source>
</reference>
<name>A0A8X8XMK4_SALSN</name>
<protein>
    <submittedName>
        <fullName evidence="1">Uncharacterized protein</fullName>
    </submittedName>
</protein>
<dbReference type="AlphaFoldDB" id="A0A8X8XMK4"/>
<evidence type="ECO:0000313" key="1">
    <source>
        <dbReference type="EMBL" id="KAG6416635.1"/>
    </source>
</evidence>
<dbReference type="InterPro" id="IPR023509">
    <property type="entry name" value="DTD-like_sf"/>
</dbReference>
<proteinExistence type="predicted"/>